<dbReference type="Pfam" id="PF01081">
    <property type="entry name" value="Aldolase"/>
    <property type="match status" value="1"/>
</dbReference>
<dbReference type="GO" id="GO:0008675">
    <property type="term" value="F:2-dehydro-3-deoxy-phosphogluconate aldolase activity"/>
    <property type="evidence" value="ECO:0007669"/>
    <property type="project" value="UniProtKB-EC"/>
</dbReference>
<proteinExistence type="inferred from homology"/>
<evidence type="ECO:0000313" key="9">
    <source>
        <dbReference type="EMBL" id="MDR6167837.1"/>
    </source>
</evidence>
<evidence type="ECO:0000256" key="6">
    <source>
        <dbReference type="ARBA" id="ARBA00023239"/>
    </source>
</evidence>
<dbReference type="PANTHER" id="PTHR30246">
    <property type="entry name" value="2-KETO-3-DEOXY-6-PHOSPHOGLUCONATE ALDOLASE"/>
    <property type="match status" value="1"/>
</dbReference>
<comment type="caution">
    <text evidence="9">The sequence shown here is derived from an EMBL/GenBank/DDBJ whole genome shotgun (WGS) entry which is preliminary data.</text>
</comment>
<dbReference type="GO" id="GO:0106009">
    <property type="term" value="F:(4S)-4-hydroxy-2-oxoglutarate aldolase activity"/>
    <property type="evidence" value="ECO:0007669"/>
    <property type="project" value="UniProtKB-EC"/>
</dbReference>
<sequence>MKRGGIPDAGPLRGEPIVPVVVLHDADDAHPLADALVAGGIRCAEITLRTAAGIDAIRALRDRGDILVGAGTVVDPDQVDAVVEAGAAFAVSPGFDADVVDRCTERGLPIVPGVATASDIQAALRRGLRYLKLFPAGLVGGLAAVRAFAGPFPDVRFLPSGGVSAANAAEYLADPAVFAVSGSWMVPADALRAGDWDAVERLSRAAQT</sequence>
<dbReference type="Gene3D" id="3.20.20.70">
    <property type="entry name" value="Aldolase class I"/>
    <property type="match status" value="1"/>
</dbReference>
<dbReference type="PANTHER" id="PTHR30246:SF1">
    <property type="entry name" value="2-DEHYDRO-3-DEOXY-6-PHOSPHOGALACTONATE ALDOLASE-RELATED"/>
    <property type="match status" value="1"/>
</dbReference>
<keyword evidence="10" id="KW-1185">Reference proteome</keyword>
<organism evidence="9 10">
    <name type="scientific">Microbacterium paludicola</name>
    <dbReference type="NCBI Taxonomy" id="300019"/>
    <lineage>
        <taxon>Bacteria</taxon>
        <taxon>Bacillati</taxon>
        <taxon>Actinomycetota</taxon>
        <taxon>Actinomycetes</taxon>
        <taxon>Micrococcales</taxon>
        <taxon>Microbacteriaceae</taxon>
        <taxon>Microbacterium</taxon>
    </lineage>
</organism>
<gene>
    <name evidence="9" type="ORF">QE367_002041</name>
</gene>
<dbReference type="NCBIfam" id="NF004325">
    <property type="entry name" value="PRK05718.1"/>
    <property type="match status" value="1"/>
</dbReference>
<evidence type="ECO:0000256" key="5">
    <source>
        <dbReference type="ARBA" id="ARBA00013063"/>
    </source>
</evidence>
<reference evidence="9 10" key="1">
    <citation type="submission" date="2023-08" db="EMBL/GenBank/DDBJ databases">
        <title>Functional and genomic diversity of the sorghum phyllosphere microbiome.</title>
        <authorList>
            <person name="Shade A."/>
        </authorList>
    </citation>
    <scope>NUCLEOTIDE SEQUENCE [LARGE SCALE GENOMIC DNA]</scope>
    <source>
        <strain evidence="9 10">SORGH_AS_0919</strain>
    </source>
</reference>
<name>A0ABU1I1U6_9MICO</name>
<evidence type="ECO:0000256" key="8">
    <source>
        <dbReference type="ARBA" id="ARBA00023277"/>
    </source>
</evidence>
<evidence type="ECO:0000256" key="7">
    <source>
        <dbReference type="ARBA" id="ARBA00023270"/>
    </source>
</evidence>
<dbReference type="CDD" id="cd00452">
    <property type="entry name" value="KDPG_aldolase"/>
    <property type="match status" value="1"/>
</dbReference>
<evidence type="ECO:0000313" key="10">
    <source>
        <dbReference type="Proteomes" id="UP001260188"/>
    </source>
</evidence>
<keyword evidence="6 9" id="KW-0456">Lyase</keyword>
<comment type="catalytic activity">
    <reaction evidence="1">
        <text>2-dehydro-3-deoxy-6-phospho-D-gluconate = D-glyceraldehyde 3-phosphate + pyruvate</text>
        <dbReference type="Rhea" id="RHEA:17089"/>
        <dbReference type="ChEBI" id="CHEBI:15361"/>
        <dbReference type="ChEBI" id="CHEBI:57569"/>
        <dbReference type="ChEBI" id="CHEBI:59776"/>
        <dbReference type="EC" id="4.1.2.14"/>
    </reaction>
</comment>
<dbReference type="PROSITE" id="PS00159">
    <property type="entry name" value="ALDOLASE_KDPG_KHG_1"/>
    <property type="match status" value="1"/>
</dbReference>
<dbReference type="InterPro" id="IPR031338">
    <property type="entry name" value="KDPG/KHG_AS_2"/>
</dbReference>
<evidence type="ECO:0000256" key="4">
    <source>
        <dbReference type="ARBA" id="ARBA00011233"/>
    </source>
</evidence>
<dbReference type="NCBIfam" id="TIGR01182">
    <property type="entry name" value="eda"/>
    <property type="match status" value="1"/>
</dbReference>
<evidence type="ECO:0000256" key="3">
    <source>
        <dbReference type="ARBA" id="ARBA00006906"/>
    </source>
</evidence>
<accession>A0ABU1I1U6</accession>
<keyword evidence="7" id="KW-0704">Schiff base</keyword>
<evidence type="ECO:0000256" key="2">
    <source>
        <dbReference type="ARBA" id="ARBA00004736"/>
    </source>
</evidence>
<evidence type="ECO:0000256" key="1">
    <source>
        <dbReference type="ARBA" id="ARBA00000654"/>
    </source>
</evidence>
<dbReference type="EMBL" id="JAVIZA010000001">
    <property type="protein sequence ID" value="MDR6167837.1"/>
    <property type="molecule type" value="Genomic_DNA"/>
</dbReference>
<dbReference type="EC" id="4.1.2.14" evidence="5"/>
<comment type="similarity">
    <text evidence="3">Belongs to the KHG/KDPG aldolase family.</text>
</comment>
<dbReference type="SUPFAM" id="SSF51569">
    <property type="entry name" value="Aldolase"/>
    <property type="match status" value="1"/>
</dbReference>
<dbReference type="Proteomes" id="UP001260188">
    <property type="component" value="Unassembled WGS sequence"/>
</dbReference>
<comment type="pathway">
    <text evidence="2">Carbohydrate acid metabolism; 2-dehydro-3-deoxy-D-gluconate degradation; D-glyceraldehyde 3-phosphate and pyruvate from 2-dehydro-3-deoxy-D-gluconate: step 2/2.</text>
</comment>
<dbReference type="InterPro" id="IPR013785">
    <property type="entry name" value="Aldolase_TIM"/>
</dbReference>
<dbReference type="RefSeq" id="WP_023953579.1">
    <property type="nucleotide sequence ID" value="NZ_JAVIZA010000001.1"/>
</dbReference>
<keyword evidence="8" id="KW-0119">Carbohydrate metabolism</keyword>
<dbReference type="InterPro" id="IPR000887">
    <property type="entry name" value="Aldlse_KDPG_KHG"/>
</dbReference>
<comment type="subunit">
    <text evidence="4">Homotrimer.</text>
</comment>
<dbReference type="InterPro" id="IPR031337">
    <property type="entry name" value="KDPG/KHG_AS_1"/>
</dbReference>
<protein>
    <recommendedName>
        <fullName evidence="5">2-dehydro-3-deoxy-phosphogluconate aldolase</fullName>
        <ecNumber evidence="5">4.1.2.14</ecNumber>
    </recommendedName>
</protein>
<dbReference type="PROSITE" id="PS00160">
    <property type="entry name" value="ALDOLASE_KDPG_KHG_2"/>
    <property type="match status" value="1"/>
</dbReference>